<feature type="compositionally biased region" description="Low complexity" evidence="1">
    <location>
        <begin position="260"/>
        <end position="270"/>
    </location>
</feature>
<dbReference type="OrthoDB" id="6261336at2759"/>
<evidence type="ECO:0000313" key="3">
    <source>
        <dbReference type="Proteomes" id="UP000748531"/>
    </source>
</evidence>
<organism evidence="2 3">
    <name type="scientific">Paragonimus heterotremus</name>
    <dbReference type="NCBI Taxonomy" id="100268"/>
    <lineage>
        <taxon>Eukaryota</taxon>
        <taxon>Metazoa</taxon>
        <taxon>Spiralia</taxon>
        <taxon>Lophotrochozoa</taxon>
        <taxon>Platyhelminthes</taxon>
        <taxon>Trematoda</taxon>
        <taxon>Digenea</taxon>
        <taxon>Plagiorchiida</taxon>
        <taxon>Troglotremata</taxon>
        <taxon>Troglotrematidae</taxon>
        <taxon>Paragonimus</taxon>
    </lineage>
</organism>
<gene>
    <name evidence="2" type="ORF">PHET_01599</name>
</gene>
<dbReference type="EMBL" id="LUCH01000509">
    <property type="protein sequence ID" value="KAF5404960.1"/>
    <property type="molecule type" value="Genomic_DNA"/>
</dbReference>
<proteinExistence type="predicted"/>
<feature type="compositionally biased region" description="Polar residues" evidence="1">
    <location>
        <begin position="697"/>
        <end position="713"/>
    </location>
</feature>
<feature type="region of interest" description="Disordered" evidence="1">
    <location>
        <begin position="465"/>
        <end position="508"/>
    </location>
</feature>
<feature type="region of interest" description="Disordered" evidence="1">
    <location>
        <begin position="197"/>
        <end position="274"/>
    </location>
</feature>
<name>A0A8J4T5G6_9TREM</name>
<dbReference type="AlphaFoldDB" id="A0A8J4T5G6"/>
<comment type="caution">
    <text evidence="2">The sequence shown here is derived from an EMBL/GenBank/DDBJ whole genome shotgun (WGS) entry which is preliminary data.</text>
</comment>
<evidence type="ECO:0000256" key="1">
    <source>
        <dbReference type="SAM" id="MobiDB-lite"/>
    </source>
</evidence>
<keyword evidence="3" id="KW-1185">Reference proteome</keyword>
<feature type="compositionally biased region" description="Low complexity" evidence="1">
    <location>
        <begin position="202"/>
        <end position="213"/>
    </location>
</feature>
<protein>
    <submittedName>
        <fullName evidence="2">Uncharacterized protein</fullName>
    </submittedName>
</protein>
<feature type="region of interest" description="Disordered" evidence="1">
    <location>
        <begin position="655"/>
        <end position="713"/>
    </location>
</feature>
<feature type="compositionally biased region" description="Polar residues" evidence="1">
    <location>
        <begin position="465"/>
        <end position="498"/>
    </location>
</feature>
<reference evidence="2" key="1">
    <citation type="submission" date="2019-05" db="EMBL/GenBank/DDBJ databases">
        <title>Annotation for the trematode Paragonimus heterotremus.</title>
        <authorList>
            <person name="Choi Y.-J."/>
        </authorList>
    </citation>
    <scope>NUCLEOTIDE SEQUENCE</scope>
    <source>
        <strain evidence="2">LC</strain>
    </source>
</reference>
<evidence type="ECO:0000313" key="2">
    <source>
        <dbReference type="EMBL" id="KAF5404960.1"/>
    </source>
</evidence>
<accession>A0A8J4T5G6</accession>
<sequence>MTQTDYTMKAENQRNLASVHFPAGNLKSEVALIRPFTQMLWPTDNSEAQEVPRNSLQKSSIDIRTSPISLPNMYPNNVQKHRQSETNVALPDDVHKLASGKLSCWRANEARIEGVNKLDWYEKGSHLPTRPTRRFYSHKVNLVNGNIKATSTGSPMEFGRNGSVVDQIGSASPTLSEQSTESAPILRYKDELTVVLPSDTGRTNSNNRLTRNLCEWRKSTQQDTSRSSITPPGKWTQKTESQFTLPNDKQTTNSSISRNSADGSVPSSSSDLNQLAFGQVSPGVIGRFSPAHSVFEGQQQNSMLLGSVSPRPNNVTDIRQRRTIGLDVSESSWKPPDNQADAVKRALMEFRRSSLGLPSSPFPPPIAPMAGTVSSRTRSGASERPVISTSKFSSQVSEVAGLTVSNCPSSVSSPNTYWVGCRSFSGLGQTDIQRPLSVSVDPSTGCSDIAYASLRSVQHAKLNAATQTVDDCSSPNSLTPTELTRPSEIGESSPSSTDWAGPNEPEQDALETWPLSLQSIVTTPSLENAENKLEPTQINTTVDTCHNGGFNLSSTSSPPISTMRIESAHNSAFTQPFLRRFSLRTTRPISLDSTRQSAGNRLSLLRPTRASSGTPINANNIRPDSQRCRSVHFSTDVLVAHTGVGQEPLLLSSAPLKEPAPVDEPQSKTNMLLRSSKRVLYNTRAASEFGPSEPSPHGSSIVSQSYQAAKSYT</sequence>
<dbReference type="Proteomes" id="UP000748531">
    <property type="component" value="Unassembled WGS sequence"/>
</dbReference>
<feature type="compositionally biased region" description="Polar residues" evidence="1">
    <location>
        <begin position="221"/>
        <end position="259"/>
    </location>
</feature>